<dbReference type="InterPro" id="IPR050990">
    <property type="entry name" value="UPF0237/GcvR_regulator"/>
</dbReference>
<accession>A0A151AZD6</accession>
<comment type="similarity">
    <text evidence="1">Belongs to the UPF0237 family.</text>
</comment>
<dbReference type="InterPro" id="IPR002912">
    <property type="entry name" value="ACT_dom"/>
</dbReference>
<dbReference type="NCBIfam" id="NF001220">
    <property type="entry name" value="PRK00194.1"/>
    <property type="match status" value="1"/>
</dbReference>
<evidence type="ECO:0000256" key="1">
    <source>
        <dbReference type="HAMAP-Rule" id="MF_01054"/>
    </source>
</evidence>
<reference evidence="3 4" key="1">
    <citation type="submission" date="2016-02" db="EMBL/GenBank/DDBJ databases">
        <title>Genome sequence of Moorella mulderi DSM 14980.</title>
        <authorList>
            <person name="Poehlein A."/>
            <person name="Daniel R."/>
        </authorList>
    </citation>
    <scope>NUCLEOTIDE SEQUENCE [LARGE SCALE GENOMIC DNA]</scope>
    <source>
        <strain evidence="3 4">DSM 14980</strain>
    </source>
</reference>
<dbReference type="Pfam" id="PF13740">
    <property type="entry name" value="ACT_6"/>
    <property type="match status" value="1"/>
</dbReference>
<dbReference type="PATRIC" id="fig|1122241.3.peg.817"/>
<dbReference type="PROSITE" id="PS51671">
    <property type="entry name" value="ACT"/>
    <property type="match status" value="1"/>
</dbReference>
<dbReference type="Gene3D" id="3.30.70.260">
    <property type="match status" value="1"/>
</dbReference>
<evidence type="ECO:0000313" key="3">
    <source>
        <dbReference type="EMBL" id="KYH32996.1"/>
    </source>
</evidence>
<dbReference type="PANTHER" id="PTHR34875">
    <property type="entry name" value="UPF0237 PROTEIN MJ1558"/>
    <property type="match status" value="1"/>
</dbReference>
<dbReference type="CDD" id="cd04872">
    <property type="entry name" value="ACT_1ZPV"/>
    <property type="match status" value="1"/>
</dbReference>
<evidence type="ECO:0000259" key="2">
    <source>
        <dbReference type="PROSITE" id="PS51671"/>
    </source>
</evidence>
<evidence type="ECO:0000313" key="4">
    <source>
        <dbReference type="Proteomes" id="UP000075670"/>
    </source>
</evidence>
<dbReference type="PANTHER" id="PTHR34875:SF6">
    <property type="entry name" value="UPF0237 PROTEIN MJ1558"/>
    <property type="match status" value="1"/>
</dbReference>
<name>A0A151AZD6_9FIRM</name>
<dbReference type="InterPro" id="IPR045865">
    <property type="entry name" value="ACT-like_dom_sf"/>
</dbReference>
<dbReference type="Proteomes" id="UP000075670">
    <property type="component" value="Unassembled WGS sequence"/>
</dbReference>
<organism evidence="3 4">
    <name type="scientific">Moorella mulderi DSM 14980</name>
    <dbReference type="NCBI Taxonomy" id="1122241"/>
    <lineage>
        <taxon>Bacteria</taxon>
        <taxon>Bacillati</taxon>
        <taxon>Bacillota</taxon>
        <taxon>Clostridia</taxon>
        <taxon>Neomoorellales</taxon>
        <taxon>Neomoorellaceae</taxon>
        <taxon>Neomoorella</taxon>
    </lineage>
</organism>
<sequence>MTVADGRAIITVLGQDRVGILAGITAVLAAANVNILDISQTILQEFFTMIMVVDLKGSNLDFFDLQKQLKARGEELGVQVTMQQAEVFKFMHRI</sequence>
<dbReference type="AlphaFoldDB" id="A0A151AZD6"/>
<proteinExistence type="inferred from homology"/>
<dbReference type="HAMAP" id="MF_01054">
    <property type="entry name" value="UPF0237"/>
    <property type="match status" value="1"/>
</dbReference>
<comment type="caution">
    <text evidence="3">The sequence shown here is derived from an EMBL/GenBank/DDBJ whole genome shotgun (WGS) entry which is preliminary data.</text>
</comment>
<feature type="domain" description="ACT" evidence="2">
    <location>
        <begin position="9"/>
        <end position="83"/>
    </location>
</feature>
<protein>
    <recommendedName>
        <fullName evidence="1">UPF0237 protein MOMUL_07740</fullName>
    </recommendedName>
</protein>
<keyword evidence="4" id="KW-1185">Reference proteome</keyword>
<dbReference type="RefSeq" id="WP_062281736.1">
    <property type="nucleotide sequence ID" value="NZ_LTBC01000002.1"/>
</dbReference>
<dbReference type="EMBL" id="LTBC01000002">
    <property type="protein sequence ID" value="KYH32996.1"/>
    <property type="molecule type" value="Genomic_DNA"/>
</dbReference>
<dbReference type="OrthoDB" id="9803078at2"/>
<gene>
    <name evidence="3" type="ORF">MOMUL_07740</name>
</gene>
<dbReference type="SUPFAM" id="SSF55021">
    <property type="entry name" value="ACT-like"/>
    <property type="match status" value="1"/>
</dbReference>
<dbReference type="InterPro" id="IPR022986">
    <property type="entry name" value="UPF0237_ACT"/>
</dbReference>